<keyword evidence="4" id="KW-0378">Hydrolase</keyword>
<dbReference type="Proteomes" id="UP000216311">
    <property type="component" value="Unassembled WGS sequence"/>
</dbReference>
<keyword evidence="2" id="KW-0963">Cytoplasm</keyword>
<dbReference type="InterPro" id="IPR029045">
    <property type="entry name" value="ClpP/crotonase-like_dom_sf"/>
</dbReference>
<evidence type="ECO:0000256" key="5">
    <source>
        <dbReference type="ARBA" id="ARBA00022825"/>
    </source>
</evidence>
<accession>A0A255GLC0</accession>
<comment type="similarity">
    <text evidence="1 6">Belongs to the peptidase S14 family.</text>
</comment>
<dbReference type="PRINTS" id="PR00127">
    <property type="entry name" value="CLPPROTEASEP"/>
</dbReference>
<evidence type="ECO:0000256" key="7">
    <source>
        <dbReference type="SAM" id="MobiDB-lite"/>
    </source>
</evidence>
<keyword evidence="3" id="KW-0645">Protease</keyword>
<protein>
    <recommendedName>
        <fullName evidence="6">ATP-dependent Clp protease proteolytic subunit</fullName>
    </recommendedName>
</protein>
<proteinExistence type="inferred from homology"/>
<evidence type="ECO:0000256" key="6">
    <source>
        <dbReference type="RuleBase" id="RU003567"/>
    </source>
</evidence>
<feature type="region of interest" description="Disordered" evidence="7">
    <location>
        <begin position="221"/>
        <end position="246"/>
    </location>
</feature>
<dbReference type="GO" id="GO:0004176">
    <property type="term" value="F:ATP-dependent peptidase activity"/>
    <property type="evidence" value="ECO:0007669"/>
    <property type="project" value="InterPro"/>
</dbReference>
<dbReference type="GO" id="GO:0051117">
    <property type="term" value="F:ATPase binding"/>
    <property type="evidence" value="ECO:0007669"/>
    <property type="project" value="TreeGrafter"/>
</dbReference>
<dbReference type="OrthoDB" id="9806592at2"/>
<dbReference type="NCBIfam" id="NF045542">
    <property type="entry name" value="Clp_rel_HeadMat"/>
    <property type="match status" value="1"/>
</dbReference>
<dbReference type="InterPro" id="IPR023562">
    <property type="entry name" value="ClpP/TepA"/>
</dbReference>
<feature type="region of interest" description="Disordered" evidence="7">
    <location>
        <begin position="366"/>
        <end position="395"/>
    </location>
</feature>
<organism evidence="8 9">
    <name type="scientific">Enemella dayhoffiae</name>
    <dbReference type="NCBI Taxonomy" id="2016507"/>
    <lineage>
        <taxon>Bacteria</taxon>
        <taxon>Bacillati</taxon>
        <taxon>Actinomycetota</taxon>
        <taxon>Actinomycetes</taxon>
        <taxon>Propionibacteriales</taxon>
        <taxon>Propionibacteriaceae</taxon>
        <taxon>Enemella</taxon>
    </lineage>
</organism>
<dbReference type="CDD" id="cd07016">
    <property type="entry name" value="S14_ClpP_1"/>
    <property type="match status" value="1"/>
</dbReference>
<dbReference type="GO" id="GO:0009368">
    <property type="term" value="C:endopeptidase Clp complex"/>
    <property type="evidence" value="ECO:0007669"/>
    <property type="project" value="TreeGrafter"/>
</dbReference>
<dbReference type="PANTHER" id="PTHR10381">
    <property type="entry name" value="ATP-DEPENDENT CLP PROTEASE PROTEOLYTIC SUBUNIT"/>
    <property type="match status" value="1"/>
</dbReference>
<dbReference type="InterPro" id="IPR001907">
    <property type="entry name" value="ClpP"/>
</dbReference>
<dbReference type="GO" id="GO:0006515">
    <property type="term" value="P:protein quality control for misfolded or incompletely synthesized proteins"/>
    <property type="evidence" value="ECO:0007669"/>
    <property type="project" value="TreeGrafter"/>
</dbReference>
<reference evidence="8 9" key="1">
    <citation type="submission" date="2017-07" db="EMBL/GenBank/DDBJ databases">
        <title>Draft whole genome sequences of clinical Proprionibacteriaceae strains.</title>
        <authorList>
            <person name="Bernier A.-M."/>
            <person name="Bernard K."/>
            <person name="Domingo M.-C."/>
        </authorList>
    </citation>
    <scope>NUCLEOTIDE SEQUENCE [LARGE SCALE GENOMIC DNA]</scope>
    <source>
        <strain evidence="8 9">NML 130396</strain>
    </source>
</reference>
<evidence type="ECO:0000313" key="9">
    <source>
        <dbReference type="Proteomes" id="UP000216311"/>
    </source>
</evidence>
<sequence length="395" mass="41385">MTMDFAKLLRPQARSPRSPMALAEGRASIYLYDVIGDPWFGVDTTALVKEIDALDVADIDVYINSPGGIAFDGIAIGNALRRNSAAVTVHVDGLCASAATIVALSGDEIIMARGAEFMIHDAWGLCVGPAEDMHAMAAQLDKLSDDMAAIYAEAAGGSAAEWRDVMRAETWYTADEAVAAGLATRVDREVDGAEAKAKYDLRAFAHAGRDNAPAPTFTRATTRAQEPPAEPAESATHQEGSDMSDTITSGLRERLGIKADVDIDEAGLMAALDEALAERAETTTPVPGTTVIDEATLADLQAKAAQGEAARAQQLSQEREANVNAAVADGRIPPARKDHWVAQLTADPGAADVLANLPKGTIPTAPAGFTGGVDQASDDDQLYSKAWGAPATKED</sequence>
<evidence type="ECO:0000256" key="4">
    <source>
        <dbReference type="ARBA" id="ARBA00022801"/>
    </source>
</evidence>
<name>A0A255GLC0_9ACTN</name>
<dbReference type="GO" id="GO:0004252">
    <property type="term" value="F:serine-type endopeptidase activity"/>
    <property type="evidence" value="ECO:0007669"/>
    <property type="project" value="InterPro"/>
</dbReference>
<evidence type="ECO:0000313" key="8">
    <source>
        <dbReference type="EMBL" id="OYO16628.1"/>
    </source>
</evidence>
<keyword evidence="5" id="KW-0720">Serine protease</keyword>
<feature type="compositionally biased region" description="Low complexity" evidence="7">
    <location>
        <begin position="221"/>
        <end position="235"/>
    </location>
</feature>
<evidence type="ECO:0000256" key="1">
    <source>
        <dbReference type="ARBA" id="ARBA00007039"/>
    </source>
</evidence>
<evidence type="ECO:0000256" key="2">
    <source>
        <dbReference type="ARBA" id="ARBA00022490"/>
    </source>
</evidence>
<dbReference type="Pfam" id="PF00574">
    <property type="entry name" value="CLP_protease"/>
    <property type="match status" value="1"/>
</dbReference>
<feature type="compositionally biased region" description="Polar residues" evidence="7">
    <location>
        <begin position="237"/>
        <end position="246"/>
    </location>
</feature>
<dbReference type="AlphaFoldDB" id="A0A255GLC0"/>
<dbReference type="EMBL" id="NMVQ01000047">
    <property type="protein sequence ID" value="OYO16628.1"/>
    <property type="molecule type" value="Genomic_DNA"/>
</dbReference>
<dbReference type="Gene3D" id="3.90.226.10">
    <property type="entry name" value="2-enoyl-CoA Hydratase, Chain A, domain 1"/>
    <property type="match status" value="1"/>
</dbReference>
<gene>
    <name evidence="8" type="ORF">CGZ93_17870</name>
</gene>
<comment type="caution">
    <text evidence="8">The sequence shown here is derived from an EMBL/GenBank/DDBJ whole genome shotgun (WGS) entry which is preliminary data.</text>
</comment>
<dbReference type="SUPFAM" id="SSF52096">
    <property type="entry name" value="ClpP/crotonase"/>
    <property type="match status" value="1"/>
</dbReference>
<dbReference type="PANTHER" id="PTHR10381:SF70">
    <property type="entry name" value="ATP-DEPENDENT CLP PROTEASE PROTEOLYTIC SUBUNIT"/>
    <property type="match status" value="1"/>
</dbReference>
<evidence type="ECO:0000256" key="3">
    <source>
        <dbReference type="ARBA" id="ARBA00022670"/>
    </source>
</evidence>
<keyword evidence="9" id="KW-1185">Reference proteome</keyword>